<dbReference type="PANTHER" id="PTHR13530">
    <property type="entry name" value="TBC1 DOMAIN FAMILY MEMBER 7"/>
    <property type="match status" value="1"/>
</dbReference>
<name>A0A3P6HPE0_ENTVE</name>
<proteinExistence type="predicted"/>
<dbReference type="STRING" id="51028.A0A3P6HPE0"/>
<reference evidence="1 2" key="1">
    <citation type="submission" date="2018-10" db="EMBL/GenBank/DDBJ databases">
        <authorList>
            <consortium name="Pathogen Informatics"/>
        </authorList>
    </citation>
    <scope>NUCLEOTIDE SEQUENCE [LARGE SCALE GENOMIC DNA]</scope>
</reference>
<sequence length="324" mass="36788">MFTANLPACQCDKILFFSTRSSGRASNFRTNFIRSFVSDSAESIRYQIEEQVLSEDADVDLVKLAQFAVKYQLPNSLRVSIWKLLLDVDSCYSKIKKVVAQHRKEEADVLLRSLTVMRALTNFSALATDETAEPDLESIDILRMIQLGDGKALVRSAYPNDIAKQMLIACKQEWRDAFWLTKNFDELVASVFTDTVLHKTAWETKDKLQAIKNDPAVTAINDNNLWSRIPFIFWFRSVGATMFSHEGVLKFWDKVCGCTKEGLVKLMKVTVEAYILDAASLIVETLKNDGQDITEFQLPKEAEVALLGRIFESFISSGRFPVRR</sequence>
<evidence type="ECO:0000313" key="2">
    <source>
        <dbReference type="Proteomes" id="UP000274131"/>
    </source>
</evidence>
<dbReference type="AlphaFoldDB" id="A0A3P6HPE0"/>
<dbReference type="OrthoDB" id="18718at2759"/>
<protein>
    <recommendedName>
        <fullName evidence="3">TBC1 domain family member 7</fullName>
    </recommendedName>
</protein>
<keyword evidence="2" id="KW-1185">Reference proteome</keyword>
<dbReference type="PANTHER" id="PTHR13530:SF3">
    <property type="entry name" value="TBC1 DOMAIN FAMILY MEMBER 7"/>
    <property type="match status" value="1"/>
</dbReference>
<dbReference type="InterPro" id="IPR039842">
    <property type="entry name" value="TBC1D7"/>
</dbReference>
<evidence type="ECO:0000313" key="1">
    <source>
        <dbReference type="EMBL" id="VDD93985.1"/>
    </source>
</evidence>
<evidence type="ECO:0008006" key="3">
    <source>
        <dbReference type="Google" id="ProtNLM"/>
    </source>
</evidence>
<dbReference type="Proteomes" id="UP000274131">
    <property type="component" value="Unassembled WGS sequence"/>
</dbReference>
<organism evidence="1 2">
    <name type="scientific">Enterobius vermicularis</name>
    <name type="common">Human pinworm</name>
    <dbReference type="NCBI Taxonomy" id="51028"/>
    <lineage>
        <taxon>Eukaryota</taxon>
        <taxon>Metazoa</taxon>
        <taxon>Ecdysozoa</taxon>
        <taxon>Nematoda</taxon>
        <taxon>Chromadorea</taxon>
        <taxon>Rhabditida</taxon>
        <taxon>Spirurina</taxon>
        <taxon>Oxyuridomorpha</taxon>
        <taxon>Oxyuroidea</taxon>
        <taxon>Oxyuridae</taxon>
        <taxon>Enterobius</taxon>
    </lineage>
</organism>
<dbReference type="GO" id="GO:0032007">
    <property type="term" value="P:negative regulation of TOR signaling"/>
    <property type="evidence" value="ECO:0007669"/>
    <property type="project" value="TreeGrafter"/>
</dbReference>
<accession>A0A3P6HPE0</accession>
<gene>
    <name evidence="1" type="ORF">EVEC_LOCUS8736</name>
</gene>
<dbReference type="GO" id="GO:0005096">
    <property type="term" value="F:GTPase activator activity"/>
    <property type="evidence" value="ECO:0007669"/>
    <property type="project" value="TreeGrafter"/>
</dbReference>
<dbReference type="Gene3D" id="1.10.10.750">
    <property type="entry name" value="Ypt/Rab-GAP domain of gyp1p, domain 1"/>
    <property type="match status" value="1"/>
</dbReference>
<dbReference type="EMBL" id="UXUI01009580">
    <property type="protein sequence ID" value="VDD93985.1"/>
    <property type="molecule type" value="Genomic_DNA"/>
</dbReference>